<evidence type="ECO:0008006" key="4">
    <source>
        <dbReference type="Google" id="ProtNLM"/>
    </source>
</evidence>
<proteinExistence type="predicted"/>
<dbReference type="Pfam" id="PF11275">
    <property type="entry name" value="DUF3077"/>
    <property type="match status" value="1"/>
</dbReference>
<reference evidence="2 3" key="1">
    <citation type="submission" date="2016-08" db="EMBL/GenBank/DDBJ databases">
        <authorList>
            <person name="Seilhamer J.J."/>
        </authorList>
    </citation>
    <scope>NUCLEOTIDE SEQUENCE [LARGE SCALE GENOMIC DNA]</scope>
    <source>
        <strain evidence="2 3">KH-21-114</strain>
    </source>
</reference>
<accession>A0A2S3X363</accession>
<dbReference type="Proteomes" id="UP000237230">
    <property type="component" value="Unassembled WGS sequence"/>
</dbReference>
<dbReference type="AlphaFoldDB" id="A0A2S3X363"/>
<comment type="caution">
    <text evidence="2">The sequence shown here is derived from an EMBL/GenBank/DDBJ whole genome shotgun (WGS) entry which is preliminary data.</text>
</comment>
<evidence type="ECO:0000313" key="3">
    <source>
        <dbReference type="Proteomes" id="UP000237230"/>
    </source>
</evidence>
<dbReference type="OrthoDB" id="6910267at2"/>
<dbReference type="EMBL" id="MINH01000019">
    <property type="protein sequence ID" value="POG10024.1"/>
    <property type="molecule type" value="Genomic_DNA"/>
</dbReference>
<feature type="compositionally biased region" description="Low complexity" evidence="1">
    <location>
        <begin position="8"/>
        <end position="18"/>
    </location>
</feature>
<protein>
    <recommendedName>
        <fullName evidence="4">DUF3077 domain-containing protein</fullName>
    </recommendedName>
</protein>
<dbReference type="InterPro" id="IPR021427">
    <property type="entry name" value="DUF3077"/>
</dbReference>
<sequence>MLQINTPSSSSDNSSRPSQRLLTAIPGIPTTQAKEQTSKLLDCARYLHTGVMLGDHRSVAASHYLNMMVRALFDELEHSRPHSRSQADR</sequence>
<evidence type="ECO:0000256" key="1">
    <source>
        <dbReference type="SAM" id="MobiDB-lite"/>
    </source>
</evidence>
<evidence type="ECO:0000313" key="2">
    <source>
        <dbReference type="EMBL" id="POG10024.1"/>
    </source>
</evidence>
<feature type="region of interest" description="Disordered" evidence="1">
    <location>
        <begin position="1"/>
        <end position="20"/>
    </location>
</feature>
<name>A0A2S3X363_PSEPU</name>
<reference evidence="2 3" key="2">
    <citation type="submission" date="2018-03" db="EMBL/GenBank/DDBJ databases">
        <title>Draft genome of Pseudomonas putida strain KH-21-114.</title>
        <authorList>
            <person name="Yoshizawa S."/>
            <person name="Khan N.H."/>
            <person name="Nishimura M."/>
            <person name="Chiura H.X."/>
            <person name="Ogura Y."/>
            <person name="Hayashi T."/>
            <person name="Kogure K."/>
        </authorList>
    </citation>
    <scope>NUCLEOTIDE SEQUENCE [LARGE SCALE GENOMIC DNA]</scope>
    <source>
        <strain evidence="2 3">KH-21-114</strain>
    </source>
</reference>
<organism evidence="2 3">
    <name type="scientific">Pseudomonas putida</name>
    <name type="common">Arthrobacter siderocapsulatus</name>
    <dbReference type="NCBI Taxonomy" id="303"/>
    <lineage>
        <taxon>Bacteria</taxon>
        <taxon>Pseudomonadati</taxon>
        <taxon>Pseudomonadota</taxon>
        <taxon>Gammaproteobacteria</taxon>
        <taxon>Pseudomonadales</taxon>
        <taxon>Pseudomonadaceae</taxon>
        <taxon>Pseudomonas</taxon>
    </lineage>
</organism>
<dbReference type="RefSeq" id="WP_103446810.1">
    <property type="nucleotide sequence ID" value="NZ_MINH01000019.1"/>
</dbReference>
<gene>
    <name evidence="2" type="ORF">BGP84_09915</name>
</gene>